<keyword evidence="2" id="KW-1133">Transmembrane helix</keyword>
<comment type="caution">
    <text evidence="3">The sequence shown here is derived from an EMBL/GenBank/DDBJ whole genome shotgun (WGS) entry which is preliminary data.</text>
</comment>
<evidence type="ECO:0000313" key="3">
    <source>
        <dbReference type="EMBL" id="KAK2561628.1"/>
    </source>
</evidence>
<dbReference type="SUPFAM" id="SSF48403">
    <property type="entry name" value="Ankyrin repeat"/>
    <property type="match status" value="1"/>
</dbReference>
<dbReference type="Pfam" id="PF12796">
    <property type="entry name" value="Ank_2"/>
    <property type="match status" value="1"/>
</dbReference>
<dbReference type="InterPro" id="IPR002110">
    <property type="entry name" value="Ankyrin_rpt"/>
</dbReference>
<feature type="transmembrane region" description="Helical" evidence="2">
    <location>
        <begin position="6"/>
        <end position="26"/>
    </location>
</feature>
<keyword evidence="2" id="KW-0812">Transmembrane</keyword>
<evidence type="ECO:0000256" key="2">
    <source>
        <dbReference type="SAM" id="Phobius"/>
    </source>
</evidence>
<evidence type="ECO:0000313" key="4">
    <source>
        <dbReference type="Proteomes" id="UP001249851"/>
    </source>
</evidence>
<feature type="non-terminal residue" evidence="3">
    <location>
        <position position="1"/>
    </location>
</feature>
<feature type="repeat" description="ANK" evidence="1">
    <location>
        <begin position="77"/>
        <end position="111"/>
    </location>
</feature>
<accession>A0AAD9QHV3</accession>
<organism evidence="3 4">
    <name type="scientific">Acropora cervicornis</name>
    <name type="common">Staghorn coral</name>
    <dbReference type="NCBI Taxonomy" id="6130"/>
    <lineage>
        <taxon>Eukaryota</taxon>
        <taxon>Metazoa</taxon>
        <taxon>Cnidaria</taxon>
        <taxon>Anthozoa</taxon>
        <taxon>Hexacorallia</taxon>
        <taxon>Scleractinia</taxon>
        <taxon>Astrocoeniina</taxon>
        <taxon>Acroporidae</taxon>
        <taxon>Acropora</taxon>
    </lineage>
</organism>
<dbReference type="Gene3D" id="1.25.40.20">
    <property type="entry name" value="Ankyrin repeat-containing domain"/>
    <property type="match status" value="1"/>
</dbReference>
<reference evidence="3" key="2">
    <citation type="journal article" date="2023" name="Science">
        <title>Genomic signatures of disease resistance in endangered staghorn corals.</title>
        <authorList>
            <person name="Vollmer S.V."/>
            <person name="Selwyn J.D."/>
            <person name="Despard B.A."/>
            <person name="Roesel C.L."/>
        </authorList>
    </citation>
    <scope>NUCLEOTIDE SEQUENCE</scope>
    <source>
        <strain evidence="3">K2</strain>
    </source>
</reference>
<sequence>LCYTLFAQVLVNSFCLALFSLILLQFSKMAEESDKDVKRKGQELWRALKKDPLDRKRIQELLKNRAPTNFREPGTETKRTPLHYVIGERGGDEELLDVLLEHGARTDFVDSSGKTAFDIAQKKGHCDVVTYLLEKLTGKISLEGDCEVNVSGQGHGPIFNVLVAGNVDNLMVGDNNLMEYNQ</sequence>
<reference evidence="3" key="1">
    <citation type="journal article" date="2023" name="G3 (Bethesda)">
        <title>Whole genome assembly and annotation of the endangered Caribbean coral Acropora cervicornis.</title>
        <authorList>
            <person name="Selwyn J.D."/>
            <person name="Vollmer S.V."/>
        </authorList>
    </citation>
    <scope>NUCLEOTIDE SEQUENCE</scope>
    <source>
        <strain evidence="3">K2</strain>
    </source>
</reference>
<dbReference type="PROSITE" id="PS50088">
    <property type="entry name" value="ANK_REPEAT"/>
    <property type="match status" value="1"/>
</dbReference>
<dbReference type="SMART" id="SM00248">
    <property type="entry name" value="ANK"/>
    <property type="match status" value="2"/>
</dbReference>
<dbReference type="AlphaFoldDB" id="A0AAD9QHV3"/>
<proteinExistence type="predicted"/>
<dbReference type="InterPro" id="IPR036770">
    <property type="entry name" value="Ankyrin_rpt-contain_sf"/>
</dbReference>
<dbReference type="EMBL" id="JARQWQ010000032">
    <property type="protein sequence ID" value="KAK2561628.1"/>
    <property type="molecule type" value="Genomic_DNA"/>
</dbReference>
<keyword evidence="2" id="KW-0472">Membrane</keyword>
<gene>
    <name evidence="3" type="ORF">P5673_015625</name>
</gene>
<keyword evidence="4" id="KW-1185">Reference proteome</keyword>
<keyword evidence="1" id="KW-0040">ANK repeat</keyword>
<dbReference type="Proteomes" id="UP001249851">
    <property type="component" value="Unassembled WGS sequence"/>
</dbReference>
<protein>
    <submittedName>
        <fullName evidence="3">Uncharacterized protein</fullName>
    </submittedName>
</protein>
<name>A0AAD9QHV3_ACRCE</name>
<evidence type="ECO:0000256" key="1">
    <source>
        <dbReference type="PROSITE-ProRule" id="PRU00023"/>
    </source>
</evidence>